<organism evidence="2 3">
    <name type="scientific">Edaphosphingomonas fennica</name>
    <dbReference type="NCBI Taxonomy" id="114404"/>
    <lineage>
        <taxon>Bacteria</taxon>
        <taxon>Pseudomonadati</taxon>
        <taxon>Pseudomonadota</taxon>
        <taxon>Alphaproteobacteria</taxon>
        <taxon>Sphingomonadales</taxon>
        <taxon>Rhizorhabdaceae</taxon>
        <taxon>Edaphosphingomonas</taxon>
    </lineage>
</organism>
<dbReference type="Proteomes" id="UP000241206">
    <property type="component" value="Unassembled WGS sequence"/>
</dbReference>
<keyword evidence="3" id="KW-1185">Reference proteome</keyword>
<protein>
    <recommendedName>
        <fullName evidence="4">CD-NTase-associated protein 12/Pycsar effector protein TIR domain-containing protein</fullName>
    </recommendedName>
</protein>
<gene>
    <name evidence="2" type="ORF">CV103_01595</name>
</gene>
<proteinExistence type="predicted"/>
<name>A0A2T4I7T1_9SPHN</name>
<evidence type="ECO:0000256" key="1">
    <source>
        <dbReference type="SAM" id="MobiDB-lite"/>
    </source>
</evidence>
<sequence>MDSIHLFYSWQSDRERNLCSDFIQIALEMAKARLESQYDIDLNIDRDTQGVPGQPEVTRTILGKLRTCDIFVADMSFVGRADPLGREPGKLMPNPNVMIEYGYARHALQDDRILFVFNAAFGSFKDLPFDLATIRRPTEYTAAPGIKDGPRRAAREAFANRLADHLGEIIKGILAARANPSAADTEATARAYENLTHLDAHAALHMPTIVSRPFLRVRLVPFDLRDDHAFDLAQVKSLRPSFAPGGFASERRKDTISARMFASFETPRPMAERPNPESRWYTRILRPGLFELAVTIGERIDDDPTIVVNGHQLEARIVDAATRLAGLAQALGFSGRALVSASLHQMDDVEILCGRISCRLLGPPDHHISTLPIPSVAAVNGMALRPIIDALWLDFGMEDGSPSFSSGSWAGDSSQGPYRLD</sequence>
<accession>A0A2T4I7T1</accession>
<dbReference type="RefSeq" id="WP_107393765.1">
    <property type="nucleotide sequence ID" value="NZ_PHHF01000006.1"/>
</dbReference>
<evidence type="ECO:0000313" key="2">
    <source>
        <dbReference type="EMBL" id="PTD27457.1"/>
    </source>
</evidence>
<evidence type="ECO:0008006" key="4">
    <source>
        <dbReference type="Google" id="ProtNLM"/>
    </source>
</evidence>
<dbReference type="AlphaFoldDB" id="A0A2T4I7T1"/>
<dbReference type="EMBL" id="PHHF01000006">
    <property type="protein sequence ID" value="PTD27457.1"/>
    <property type="molecule type" value="Genomic_DNA"/>
</dbReference>
<reference evidence="2 3" key="1">
    <citation type="submission" date="2017-11" db="EMBL/GenBank/DDBJ databases">
        <title>Sphingomonas oleivorans sp. nov., isolated from oil-contaminated soil.</title>
        <authorList>
            <person name="Wang L."/>
            <person name="Chen L."/>
        </authorList>
    </citation>
    <scope>NUCLEOTIDE SEQUENCE [LARGE SCALE GENOMIC DNA]</scope>
    <source>
        <strain evidence="2 3">K101</strain>
    </source>
</reference>
<evidence type="ECO:0000313" key="3">
    <source>
        <dbReference type="Proteomes" id="UP000241206"/>
    </source>
</evidence>
<comment type="caution">
    <text evidence="2">The sequence shown here is derived from an EMBL/GenBank/DDBJ whole genome shotgun (WGS) entry which is preliminary data.</text>
</comment>
<feature type="region of interest" description="Disordered" evidence="1">
    <location>
        <begin position="402"/>
        <end position="421"/>
    </location>
</feature>